<keyword evidence="1" id="KW-0812">Transmembrane</keyword>
<dbReference type="Proteomes" id="UP000242814">
    <property type="component" value="Unassembled WGS sequence"/>
</dbReference>
<evidence type="ECO:0000313" key="2">
    <source>
        <dbReference type="EMBL" id="ODH36247.1"/>
    </source>
</evidence>
<keyword evidence="1" id="KW-0472">Membrane</keyword>
<evidence type="ECO:0000313" key="3">
    <source>
        <dbReference type="Proteomes" id="UP000242814"/>
    </source>
</evidence>
<organism evidence="2 3">
    <name type="scientific">Paracoccidioides brasiliensis</name>
    <dbReference type="NCBI Taxonomy" id="121759"/>
    <lineage>
        <taxon>Eukaryota</taxon>
        <taxon>Fungi</taxon>
        <taxon>Dikarya</taxon>
        <taxon>Ascomycota</taxon>
        <taxon>Pezizomycotina</taxon>
        <taxon>Eurotiomycetes</taxon>
        <taxon>Eurotiomycetidae</taxon>
        <taxon>Onygenales</taxon>
        <taxon>Ajellomycetaceae</taxon>
        <taxon>Paracoccidioides</taxon>
    </lineage>
</organism>
<proteinExistence type="predicted"/>
<dbReference type="AlphaFoldDB" id="A0A1D2JHQ8"/>
<evidence type="ECO:0008006" key="4">
    <source>
        <dbReference type="Google" id="ProtNLM"/>
    </source>
</evidence>
<dbReference type="PANTHER" id="PTHR34144:SF7">
    <property type="entry name" value="EXPORT PROTEIN (CAP59), PUTATIVE (AFU_ORTHOLOGUE AFUA_7G05020)-RELATED"/>
    <property type="match status" value="1"/>
</dbReference>
<gene>
    <name evidence="2" type="ORF">ACO22_02814</name>
</gene>
<dbReference type="PANTHER" id="PTHR34144">
    <property type="entry name" value="CHROMOSOME 8, WHOLE GENOME SHOTGUN SEQUENCE"/>
    <property type="match status" value="1"/>
</dbReference>
<sequence length="421" mass="47806">MLVSPRGYHRWWRVLLGLIFPRRGSYGYIGSLFSSCILFFIIVDHLTFTSLSLSRSPLHPTDTTVIPEIKSVYVASTHWNNEAILRSHWNAAVVELARRFGKDNIYVSVYESGSWDNSKDALRELDKDLEEMGVQRTIVLDPVTHEDEIKKPPASEGWIDTPRGQRELRRIPYLARMRNKSLDPLERLVAAGRTFDKIIFLNDVIFSMTDIITLLNTRSGSYAATCSLDFAKSSLFYDTFALRDSNGSPAFSQRYPYFSSRRSRNALTAGNPIPVQSCWNGIAIFDAAPFQNPLNPLRFRAIPDSLAAYHLEGSECCLIHYDNPLTASKGVWLNPRVRVGYNLVAYEAARAFPSKREAIVGWWKGLFASLLDLPWQSADIAKRVRHWQRKGVGDSKSNKELGIPCLIDEMQVIVYNGWAHL</sequence>
<comment type="caution">
    <text evidence="2">The sequence shown here is derived from an EMBL/GenBank/DDBJ whole genome shotgun (WGS) entry which is preliminary data.</text>
</comment>
<dbReference type="VEuPathDB" id="FungiDB:PABG_07013"/>
<dbReference type="EMBL" id="LZYO01000090">
    <property type="protein sequence ID" value="ODH36247.1"/>
    <property type="molecule type" value="Genomic_DNA"/>
</dbReference>
<reference evidence="2 3" key="1">
    <citation type="submission" date="2016-06" db="EMBL/GenBank/DDBJ databases">
        <authorList>
            <person name="Kjaerup R.B."/>
            <person name="Dalgaard T.S."/>
            <person name="Juul-Madsen H.R."/>
        </authorList>
    </citation>
    <scope>NUCLEOTIDE SEQUENCE [LARGE SCALE GENOMIC DNA]</scope>
    <source>
        <strain evidence="2 3">Pb300</strain>
    </source>
</reference>
<name>A0A1D2JHQ8_PARBR</name>
<evidence type="ECO:0000256" key="1">
    <source>
        <dbReference type="SAM" id="Phobius"/>
    </source>
</evidence>
<dbReference type="VEuPathDB" id="FungiDB:PADG_06508"/>
<protein>
    <recommendedName>
        <fullName evidence="4">Polysaccharide export protein</fullName>
    </recommendedName>
</protein>
<feature type="transmembrane region" description="Helical" evidence="1">
    <location>
        <begin position="26"/>
        <end position="48"/>
    </location>
</feature>
<dbReference type="Pfam" id="PF11735">
    <property type="entry name" value="CAP59_mtransfer"/>
    <property type="match status" value="1"/>
</dbReference>
<accession>A0A1D2JHQ8</accession>
<dbReference type="InterPro" id="IPR021047">
    <property type="entry name" value="Mannosyltransferase_CMT1"/>
</dbReference>
<keyword evidence="1" id="KW-1133">Transmembrane helix</keyword>